<keyword evidence="6" id="KW-0378">Hydrolase</keyword>
<dbReference type="Proteomes" id="UP001152888">
    <property type="component" value="Unassembled WGS sequence"/>
</dbReference>
<organism evidence="9 10">
    <name type="scientific">Acanthoscelides obtectus</name>
    <name type="common">Bean weevil</name>
    <name type="synonym">Bruchus obtectus</name>
    <dbReference type="NCBI Taxonomy" id="200917"/>
    <lineage>
        <taxon>Eukaryota</taxon>
        <taxon>Metazoa</taxon>
        <taxon>Ecdysozoa</taxon>
        <taxon>Arthropoda</taxon>
        <taxon>Hexapoda</taxon>
        <taxon>Insecta</taxon>
        <taxon>Pterygota</taxon>
        <taxon>Neoptera</taxon>
        <taxon>Endopterygota</taxon>
        <taxon>Coleoptera</taxon>
        <taxon>Polyphaga</taxon>
        <taxon>Cucujiformia</taxon>
        <taxon>Chrysomeloidea</taxon>
        <taxon>Chrysomelidae</taxon>
        <taxon>Bruchinae</taxon>
        <taxon>Bruchini</taxon>
        <taxon>Acanthoscelides</taxon>
    </lineage>
</organism>
<name>A0A9P0Q5F2_ACAOB</name>
<dbReference type="PANTHER" id="PTHR22930">
    <property type="match status" value="1"/>
</dbReference>
<keyword evidence="4" id="KW-0540">Nuclease</keyword>
<keyword evidence="5" id="KW-0479">Metal-binding</keyword>
<dbReference type="GO" id="GO:0005634">
    <property type="term" value="C:nucleus"/>
    <property type="evidence" value="ECO:0007669"/>
    <property type="project" value="UniProtKB-SubCell"/>
</dbReference>
<dbReference type="GO" id="GO:0004518">
    <property type="term" value="F:nuclease activity"/>
    <property type="evidence" value="ECO:0007669"/>
    <property type="project" value="UniProtKB-KW"/>
</dbReference>
<comment type="cofactor">
    <cofactor evidence="1">
        <name>a divalent metal cation</name>
        <dbReference type="ChEBI" id="CHEBI:60240"/>
    </cofactor>
</comment>
<dbReference type="OrthoDB" id="10051449at2759"/>
<dbReference type="InterPro" id="IPR045249">
    <property type="entry name" value="HARBI1-like"/>
</dbReference>
<dbReference type="GO" id="GO:0046872">
    <property type="term" value="F:metal ion binding"/>
    <property type="evidence" value="ECO:0007669"/>
    <property type="project" value="UniProtKB-KW"/>
</dbReference>
<dbReference type="GO" id="GO:0016787">
    <property type="term" value="F:hydrolase activity"/>
    <property type="evidence" value="ECO:0007669"/>
    <property type="project" value="UniProtKB-KW"/>
</dbReference>
<dbReference type="InterPro" id="IPR027806">
    <property type="entry name" value="HARBI1_dom"/>
</dbReference>
<evidence type="ECO:0000313" key="10">
    <source>
        <dbReference type="Proteomes" id="UP001152888"/>
    </source>
</evidence>
<comment type="subcellular location">
    <subcellularLocation>
        <location evidence="2">Nucleus</location>
    </subcellularLocation>
</comment>
<evidence type="ECO:0000259" key="8">
    <source>
        <dbReference type="Pfam" id="PF13359"/>
    </source>
</evidence>
<protein>
    <recommendedName>
        <fullName evidence="8">DDE Tnp4 domain-containing protein</fullName>
    </recommendedName>
</protein>
<proteinExistence type="inferred from homology"/>
<evidence type="ECO:0000256" key="7">
    <source>
        <dbReference type="ARBA" id="ARBA00023242"/>
    </source>
</evidence>
<evidence type="ECO:0000256" key="5">
    <source>
        <dbReference type="ARBA" id="ARBA00022723"/>
    </source>
</evidence>
<reference evidence="9" key="1">
    <citation type="submission" date="2022-03" db="EMBL/GenBank/DDBJ databases">
        <authorList>
            <person name="Sayadi A."/>
        </authorList>
    </citation>
    <scope>NUCLEOTIDE SEQUENCE</scope>
</reference>
<comment type="caution">
    <text evidence="9">The sequence shown here is derived from an EMBL/GenBank/DDBJ whole genome shotgun (WGS) entry which is preliminary data.</text>
</comment>
<dbReference type="Pfam" id="PF13359">
    <property type="entry name" value="DDE_Tnp_4"/>
    <property type="match status" value="1"/>
</dbReference>
<evidence type="ECO:0000256" key="3">
    <source>
        <dbReference type="ARBA" id="ARBA00006958"/>
    </source>
</evidence>
<keyword evidence="7" id="KW-0539">Nucleus</keyword>
<evidence type="ECO:0000313" key="9">
    <source>
        <dbReference type="EMBL" id="CAH2009654.1"/>
    </source>
</evidence>
<accession>A0A9P0Q5F2</accession>
<evidence type="ECO:0000256" key="4">
    <source>
        <dbReference type="ARBA" id="ARBA00022722"/>
    </source>
</evidence>
<gene>
    <name evidence="9" type="ORF">ACAOBT_LOCUS31021</name>
</gene>
<dbReference type="PANTHER" id="PTHR22930:SF269">
    <property type="entry name" value="NUCLEASE HARBI1-LIKE PROTEIN"/>
    <property type="match status" value="1"/>
</dbReference>
<feature type="domain" description="DDE Tnp4" evidence="8">
    <location>
        <begin position="59"/>
        <end position="211"/>
    </location>
</feature>
<dbReference type="AlphaFoldDB" id="A0A9P0Q5F2"/>
<evidence type="ECO:0000256" key="2">
    <source>
        <dbReference type="ARBA" id="ARBA00004123"/>
    </source>
</evidence>
<sequence>MYRVPKNTISNFIKEVCQEIYNPLQEFMKVPQTEEEWKEIQNNFYCRWNFPNRCRVLDVKHIIIRNAPHSGSEYFNYKGTFTIILFASVDENYSFRYNDVSTKGRTSDAAVFSNSSLNAALQANLLNFPKNGVFVADDAFPLKTFILEPYGRTTCLSRKQKNFNYRLFRARRIVENAFGILASRLRIFEKSIPLAIDKVDILVKTACALHNWLRTTSSEKYTEMGALDVEDFNAARIIPGSWRSEIHEANGLQALRNNVGARNYT</sequence>
<evidence type="ECO:0000256" key="6">
    <source>
        <dbReference type="ARBA" id="ARBA00022801"/>
    </source>
</evidence>
<evidence type="ECO:0000256" key="1">
    <source>
        <dbReference type="ARBA" id="ARBA00001968"/>
    </source>
</evidence>
<dbReference type="EMBL" id="CAKOFQ010007901">
    <property type="protein sequence ID" value="CAH2009654.1"/>
    <property type="molecule type" value="Genomic_DNA"/>
</dbReference>
<comment type="similarity">
    <text evidence="3">Belongs to the HARBI1 family.</text>
</comment>
<keyword evidence="10" id="KW-1185">Reference proteome</keyword>